<reference evidence="1" key="2">
    <citation type="journal article" date="2024" name="Plant">
        <title>Genomic evolution and insights into agronomic trait innovations of Sesamum species.</title>
        <authorList>
            <person name="Miao H."/>
            <person name="Wang L."/>
            <person name="Qu L."/>
            <person name="Liu H."/>
            <person name="Sun Y."/>
            <person name="Le M."/>
            <person name="Wang Q."/>
            <person name="Wei S."/>
            <person name="Zheng Y."/>
            <person name="Lin W."/>
            <person name="Duan Y."/>
            <person name="Cao H."/>
            <person name="Xiong S."/>
            <person name="Wang X."/>
            <person name="Wei L."/>
            <person name="Li C."/>
            <person name="Ma Q."/>
            <person name="Ju M."/>
            <person name="Zhao R."/>
            <person name="Li G."/>
            <person name="Mu C."/>
            <person name="Tian Q."/>
            <person name="Mei H."/>
            <person name="Zhang T."/>
            <person name="Gao T."/>
            <person name="Zhang H."/>
        </authorList>
    </citation>
    <scope>NUCLEOTIDE SEQUENCE</scope>
    <source>
        <strain evidence="1">K16</strain>
    </source>
</reference>
<accession>A0AAE1WWM2</accession>
<dbReference type="Proteomes" id="UP001289374">
    <property type="component" value="Unassembled WGS sequence"/>
</dbReference>
<sequence>MGRSICNLGECLSSVWFSKIDLKLASSMLPQKLKFSSVEFRSAGCSEEYSVLGRDLEQAGEVESLQLEGDIGGGLVLERRIYISKDNPRIFRIDSGIVARKVGAGSGGFSRLVCLRVHPMFNLLHPTESYVSFTAVDGSKHEVWPESGEWVLEGDLRPTVNGSLSINALVWR</sequence>
<evidence type="ECO:0000313" key="2">
    <source>
        <dbReference type="Proteomes" id="UP001289374"/>
    </source>
</evidence>
<protein>
    <submittedName>
        <fullName evidence="1">Uncharacterized protein</fullName>
    </submittedName>
</protein>
<dbReference type="AlphaFoldDB" id="A0AAE1WWM2"/>
<reference evidence="1" key="1">
    <citation type="submission" date="2020-06" db="EMBL/GenBank/DDBJ databases">
        <authorList>
            <person name="Li T."/>
            <person name="Hu X."/>
            <person name="Zhang T."/>
            <person name="Song X."/>
            <person name="Zhang H."/>
            <person name="Dai N."/>
            <person name="Sheng W."/>
            <person name="Hou X."/>
            <person name="Wei L."/>
        </authorList>
    </citation>
    <scope>NUCLEOTIDE SEQUENCE</scope>
    <source>
        <strain evidence="1">K16</strain>
        <tissue evidence="1">Leaf</tissue>
    </source>
</reference>
<keyword evidence="2" id="KW-1185">Reference proteome</keyword>
<organism evidence="1 2">
    <name type="scientific">Sesamum angolense</name>
    <dbReference type="NCBI Taxonomy" id="2727404"/>
    <lineage>
        <taxon>Eukaryota</taxon>
        <taxon>Viridiplantae</taxon>
        <taxon>Streptophyta</taxon>
        <taxon>Embryophyta</taxon>
        <taxon>Tracheophyta</taxon>
        <taxon>Spermatophyta</taxon>
        <taxon>Magnoliopsida</taxon>
        <taxon>eudicotyledons</taxon>
        <taxon>Gunneridae</taxon>
        <taxon>Pentapetalae</taxon>
        <taxon>asterids</taxon>
        <taxon>lamiids</taxon>
        <taxon>Lamiales</taxon>
        <taxon>Pedaliaceae</taxon>
        <taxon>Sesamum</taxon>
    </lineage>
</organism>
<name>A0AAE1WWM2_9LAMI</name>
<comment type="caution">
    <text evidence="1">The sequence shown here is derived from an EMBL/GenBank/DDBJ whole genome shotgun (WGS) entry which is preliminary data.</text>
</comment>
<proteinExistence type="predicted"/>
<dbReference type="EMBL" id="JACGWL010000006">
    <property type="protein sequence ID" value="KAK4401020.1"/>
    <property type="molecule type" value="Genomic_DNA"/>
</dbReference>
<evidence type="ECO:0000313" key="1">
    <source>
        <dbReference type="EMBL" id="KAK4401020.1"/>
    </source>
</evidence>
<gene>
    <name evidence="1" type="ORF">Sango_1208100</name>
</gene>